<keyword evidence="5" id="KW-1185">Reference proteome</keyword>
<dbReference type="Proteomes" id="UP001231189">
    <property type="component" value="Unassembled WGS sequence"/>
</dbReference>
<reference evidence="4" key="1">
    <citation type="submission" date="2023-07" db="EMBL/GenBank/DDBJ databases">
        <title>A chromosome-level genome assembly of Lolium multiflorum.</title>
        <authorList>
            <person name="Chen Y."/>
            <person name="Copetti D."/>
            <person name="Kolliker R."/>
            <person name="Studer B."/>
        </authorList>
    </citation>
    <scope>NUCLEOTIDE SEQUENCE</scope>
    <source>
        <strain evidence="4">02402/16</strain>
        <tissue evidence="4">Leaf</tissue>
    </source>
</reference>
<gene>
    <name evidence="4" type="ORF">QYE76_062943</name>
</gene>
<keyword evidence="1" id="KW-0863">Zinc-finger</keyword>
<dbReference type="Pfam" id="PF14392">
    <property type="entry name" value="zf-CCHC_4"/>
    <property type="match status" value="1"/>
</dbReference>
<keyword evidence="1" id="KW-0479">Metal-binding</keyword>
<dbReference type="EMBL" id="JAUUTY010000004">
    <property type="protein sequence ID" value="KAK1645138.1"/>
    <property type="molecule type" value="Genomic_DNA"/>
</dbReference>
<feature type="compositionally biased region" description="Low complexity" evidence="2">
    <location>
        <begin position="379"/>
        <end position="392"/>
    </location>
</feature>
<comment type="caution">
    <text evidence="4">The sequence shown here is derived from an EMBL/GenBank/DDBJ whole genome shotgun (WGS) entry which is preliminary data.</text>
</comment>
<dbReference type="InterPro" id="IPR025836">
    <property type="entry name" value="Zn_knuckle_CX2CX4HX4C"/>
</dbReference>
<feature type="domain" description="CCHC-type" evidence="3">
    <location>
        <begin position="200"/>
        <end position="213"/>
    </location>
</feature>
<dbReference type="GO" id="GO:0008270">
    <property type="term" value="F:zinc ion binding"/>
    <property type="evidence" value="ECO:0007669"/>
    <property type="project" value="UniProtKB-KW"/>
</dbReference>
<dbReference type="InterPro" id="IPR040256">
    <property type="entry name" value="At4g02000-like"/>
</dbReference>
<evidence type="ECO:0000256" key="2">
    <source>
        <dbReference type="SAM" id="MobiDB-lite"/>
    </source>
</evidence>
<dbReference type="PANTHER" id="PTHR31286">
    <property type="entry name" value="GLYCINE-RICH CELL WALL STRUCTURAL PROTEIN 1.8-LIKE"/>
    <property type="match status" value="1"/>
</dbReference>
<proteinExistence type="predicted"/>
<feature type="region of interest" description="Disordered" evidence="2">
    <location>
        <begin position="356"/>
        <end position="400"/>
    </location>
</feature>
<protein>
    <recommendedName>
        <fullName evidence="3">CCHC-type domain-containing protein</fullName>
    </recommendedName>
</protein>
<sequence>MFDRLEIGEDEFDDLVIDEDDVQISESTRWLAVARVHCSKTFSHEALFQQMQAAWNPAREIKMRPVGENKFVIQCYCLGDWEKVMEKGPWLFRDWALLIAPYDGLSDPDSVLLEFMPVWIRVYKLPEAYRKDKVVRQLVSRSAGEIITVEMNPAGGFRGDFVRVRVKHDVRKQLTRFVSISFGGKRSLFAVKYEKLGMLCFACGRIGHVHKECGIGVFEEKELKFGEWIHAYAPGRGRGSGPMRGGLRGGRGGPPFAGGQGNTVFEDAAYSRDNTGVLPARGRGEFVDWRLHPERRVPDIDKDLADTASSPVKQTDTHMTDLEKNVKKRLAFEQDANKATEVLAITNSMHVVDGGAIEEETDVGGKIEKDKKRHKRADGTSTSSASIGSAASLEDDRPTQ</sequence>
<dbReference type="AlphaFoldDB" id="A0AAD8W6K9"/>
<evidence type="ECO:0000313" key="5">
    <source>
        <dbReference type="Proteomes" id="UP001231189"/>
    </source>
</evidence>
<dbReference type="PROSITE" id="PS50158">
    <property type="entry name" value="ZF_CCHC"/>
    <property type="match status" value="1"/>
</dbReference>
<evidence type="ECO:0000256" key="1">
    <source>
        <dbReference type="PROSITE-ProRule" id="PRU00047"/>
    </source>
</evidence>
<dbReference type="Pfam" id="PF14111">
    <property type="entry name" value="DUF4283"/>
    <property type="match status" value="1"/>
</dbReference>
<dbReference type="PANTHER" id="PTHR31286:SF167">
    <property type="entry name" value="OS09G0268800 PROTEIN"/>
    <property type="match status" value="1"/>
</dbReference>
<name>A0AAD8W6K9_LOLMU</name>
<dbReference type="InterPro" id="IPR001878">
    <property type="entry name" value="Znf_CCHC"/>
</dbReference>
<dbReference type="GO" id="GO:0003676">
    <property type="term" value="F:nucleic acid binding"/>
    <property type="evidence" value="ECO:0007669"/>
    <property type="project" value="InterPro"/>
</dbReference>
<keyword evidence="1" id="KW-0862">Zinc</keyword>
<accession>A0AAD8W6K9</accession>
<dbReference type="InterPro" id="IPR025558">
    <property type="entry name" value="DUF4283"/>
</dbReference>
<evidence type="ECO:0000313" key="4">
    <source>
        <dbReference type="EMBL" id="KAK1645138.1"/>
    </source>
</evidence>
<evidence type="ECO:0000259" key="3">
    <source>
        <dbReference type="PROSITE" id="PS50158"/>
    </source>
</evidence>
<organism evidence="4 5">
    <name type="scientific">Lolium multiflorum</name>
    <name type="common">Italian ryegrass</name>
    <name type="synonym">Lolium perenne subsp. multiflorum</name>
    <dbReference type="NCBI Taxonomy" id="4521"/>
    <lineage>
        <taxon>Eukaryota</taxon>
        <taxon>Viridiplantae</taxon>
        <taxon>Streptophyta</taxon>
        <taxon>Embryophyta</taxon>
        <taxon>Tracheophyta</taxon>
        <taxon>Spermatophyta</taxon>
        <taxon>Magnoliopsida</taxon>
        <taxon>Liliopsida</taxon>
        <taxon>Poales</taxon>
        <taxon>Poaceae</taxon>
        <taxon>BOP clade</taxon>
        <taxon>Pooideae</taxon>
        <taxon>Poodae</taxon>
        <taxon>Poeae</taxon>
        <taxon>Poeae Chloroplast Group 2 (Poeae type)</taxon>
        <taxon>Loliodinae</taxon>
        <taxon>Loliinae</taxon>
        <taxon>Lolium</taxon>
    </lineage>
</organism>